<dbReference type="PANTHER" id="PTHR45947:SF3">
    <property type="entry name" value="SULFOQUINOVOSYL TRANSFERASE SQD2"/>
    <property type="match status" value="1"/>
</dbReference>
<reference evidence="3 4" key="1">
    <citation type="submission" date="2016-07" db="EMBL/GenBank/DDBJ databases">
        <title>Caryophanon tenue genome sequencing.</title>
        <authorList>
            <person name="Verma A."/>
            <person name="Pal Y."/>
            <person name="Krishnamurthi S."/>
        </authorList>
    </citation>
    <scope>NUCLEOTIDE SEQUENCE [LARGE SCALE GENOMIC DNA]</scope>
    <source>
        <strain evidence="3 4">DSM 14152</strain>
    </source>
</reference>
<dbReference type="Gene3D" id="3.40.50.2000">
    <property type="entry name" value="Glycogen Phosphorylase B"/>
    <property type="match status" value="2"/>
</dbReference>
<dbReference type="STRING" id="33978.A6M13_12595"/>
<keyword evidence="4" id="KW-1185">Reference proteome</keyword>
<protein>
    <submittedName>
        <fullName evidence="3">Glycosyl transferase</fullName>
    </submittedName>
</protein>
<evidence type="ECO:0000259" key="1">
    <source>
        <dbReference type="Pfam" id="PF00534"/>
    </source>
</evidence>
<evidence type="ECO:0000313" key="4">
    <source>
        <dbReference type="Proteomes" id="UP000093199"/>
    </source>
</evidence>
<accession>A0A1C0YHX3</accession>
<dbReference type="PANTHER" id="PTHR45947">
    <property type="entry name" value="SULFOQUINOVOSYL TRANSFERASE SQD2"/>
    <property type="match status" value="1"/>
</dbReference>
<evidence type="ECO:0000313" key="3">
    <source>
        <dbReference type="EMBL" id="OCS86788.1"/>
    </source>
</evidence>
<dbReference type="InterPro" id="IPR050194">
    <property type="entry name" value="Glycosyltransferase_grp1"/>
</dbReference>
<organism evidence="3 4">
    <name type="scientific">Caryophanon tenue</name>
    <dbReference type="NCBI Taxonomy" id="33978"/>
    <lineage>
        <taxon>Bacteria</taxon>
        <taxon>Bacillati</taxon>
        <taxon>Bacillota</taxon>
        <taxon>Bacilli</taxon>
        <taxon>Bacillales</taxon>
        <taxon>Caryophanaceae</taxon>
        <taxon>Caryophanon</taxon>
    </lineage>
</organism>
<proteinExistence type="predicted"/>
<dbReference type="RefSeq" id="WP_066544477.1">
    <property type="nucleotide sequence ID" value="NZ_MASJ01000008.1"/>
</dbReference>
<dbReference type="Pfam" id="PF00534">
    <property type="entry name" value="Glycos_transf_1"/>
    <property type="match status" value="1"/>
</dbReference>
<dbReference type="OrthoDB" id="9803279at2"/>
<feature type="domain" description="Glycosyl transferase family 1" evidence="1">
    <location>
        <begin position="210"/>
        <end position="371"/>
    </location>
</feature>
<dbReference type="EMBL" id="MASJ01000008">
    <property type="protein sequence ID" value="OCS86788.1"/>
    <property type="molecule type" value="Genomic_DNA"/>
</dbReference>
<dbReference type="SUPFAM" id="SSF53756">
    <property type="entry name" value="UDP-Glycosyltransferase/glycogen phosphorylase"/>
    <property type="match status" value="1"/>
</dbReference>
<sequence length="400" mass="44928">MTRKILFISDHGDPLIPLGSSQAGGQNNYVKHLALSLDALGFEVHVATHWSNEAAQEIEHFGERSIVYRFTGGEKGFVPKDEMFELLPTFYRQMCATLAIEEYEVVHTHYWLSGVLALMLQQQHSIYWVHTNHSLAIAKAKGTGERNIQREHFEKTIMEKADVVLATTPNEKELITQFTKGKSDVSVVPIGVAPTFLTPSSSTMSLPSSYYLYVGRLEESKGIYDLFEAFRELTAEDDEIQLLIAGGCEKTVNLTTYQPITKKLQRAIRGIEHRVVFLGPQNEQQLKELYSAALATVMPSHYESFGMVAAEAQACGCPVIATSVGGLQDIVQKGRTGLHTPKESAKKLAARMRQLLANRHYVAFMGRQARNFAQREFNWKRIAKQVQQLYKGARYVSTIK</sequence>
<dbReference type="AlphaFoldDB" id="A0A1C0YHX3"/>
<evidence type="ECO:0000259" key="2">
    <source>
        <dbReference type="Pfam" id="PF13439"/>
    </source>
</evidence>
<dbReference type="InterPro" id="IPR001296">
    <property type="entry name" value="Glyco_trans_1"/>
</dbReference>
<keyword evidence="3" id="KW-0808">Transferase</keyword>
<comment type="caution">
    <text evidence="3">The sequence shown here is derived from an EMBL/GenBank/DDBJ whole genome shotgun (WGS) entry which is preliminary data.</text>
</comment>
<gene>
    <name evidence="3" type="ORF">A6M13_12595</name>
</gene>
<feature type="domain" description="Glycosyltransferase subfamily 4-like N-terminal" evidence="2">
    <location>
        <begin position="24"/>
        <end position="194"/>
    </location>
</feature>
<dbReference type="Proteomes" id="UP000093199">
    <property type="component" value="Unassembled WGS sequence"/>
</dbReference>
<dbReference type="Pfam" id="PF13439">
    <property type="entry name" value="Glyco_transf_4"/>
    <property type="match status" value="1"/>
</dbReference>
<dbReference type="InterPro" id="IPR028098">
    <property type="entry name" value="Glyco_trans_4-like_N"/>
</dbReference>
<dbReference type="GO" id="GO:0016757">
    <property type="term" value="F:glycosyltransferase activity"/>
    <property type="evidence" value="ECO:0007669"/>
    <property type="project" value="InterPro"/>
</dbReference>
<name>A0A1C0YHX3_9BACL</name>